<dbReference type="InterPro" id="IPR019261">
    <property type="entry name" value="PARG_cat_microbial"/>
</dbReference>
<evidence type="ECO:0000313" key="3">
    <source>
        <dbReference type="Proteomes" id="UP000736335"/>
    </source>
</evidence>
<dbReference type="NCBIfam" id="TIGR02452">
    <property type="entry name" value="TIGR02452 family protein"/>
    <property type="match status" value="1"/>
</dbReference>
<gene>
    <name evidence="2" type="ORF">BJ322DRAFT_778168</name>
</gene>
<dbReference type="Gene3D" id="3.40.220.10">
    <property type="entry name" value="Leucine Aminopeptidase, subunit E, domain 1"/>
    <property type="match status" value="1"/>
</dbReference>
<organism evidence="2 3">
    <name type="scientific">Thelephora terrestris</name>
    <dbReference type="NCBI Taxonomy" id="56493"/>
    <lineage>
        <taxon>Eukaryota</taxon>
        <taxon>Fungi</taxon>
        <taxon>Dikarya</taxon>
        <taxon>Basidiomycota</taxon>
        <taxon>Agaricomycotina</taxon>
        <taxon>Agaricomycetes</taxon>
        <taxon>Thelephorales</taxon>
        <taxon>Thelephoraceae</taxon>
        <taxon>Thelephora</taxon>
    </lineage>
</organism>
<evidence type="ECO:0000259" key="1">
    <source>
        <dbReference type="Pfam" id="PF10021"/>
    </source>
</evidence>
<dbReference type="PANTHER" id="PTHR35596">
    <property type="entry name" value="DUF2263 DOMAIN-CONTAINING PROTEIN"/>
    <property type="match status" value="1"/>
</dbReference>
<keyword evidence="3" id="KW-1185">Reference proteome</keyword>
<dbReference type="InterPro" id="IPR012664">
    <property type="entry name" value="CHP02452"/>
</dbReference>
<reference evidence="2" key="1">
    <citation type="journal article" date="2020" name="Nat. Commun.">
        <title>Large-scale genome sequencing of mycorrhizal fungi provides insights into the early evolution of symbiotic traits.</title>
        <authorList>
            <person name="Miyauchi S."/>
            <person name="Kiss E."/>
            <person name="Kuo A."/>
            <person name="Drula E."/>
            <person name="Kohler A."/>
            <person name="Sanchez-Garcia M."/>
            <person name="Morin E."/>
            <person name="Andreopoulos B."/>
            <person name="Barry K.W."/>
            <person name="Bonito G."/>
            <person name="Buee M."/>
            <person name="Carver A."/>
            <person name="Chen C."/>
            <person name="Cichocki N."/>
            <person name="Clum A."/>
            <person name="Culley D."/>
            <person name="Crous P.W."/>
            <person name="Fauchery L."/>
            <person name="Girlanda M."/>
            <person name="Hayes R.D."/>
            <person name="Keri Z."/>
            <person name="LaButti K."/>
            <person name="Lipzen A."/>
            <person name="Lombard V."/>
            <person name="Magnuson J."/>
            <person name="Maillard F."/>
            <person name="Murat C."/>
            <person name="Nolan M."/>
            <person name="Ohm R.A."/>
            <person name="Pangilinan J."/>
            <person name="Pereira M.F."/>
            <person name="Perotto S."/>
            <person name="Peter M."/>
            <person name="Pfister S."/>
            <person name="Riley R."/>
            <person name="Sitrit Y."/>
            <person name="Stielow J.B."/>
            <person name="Szollosi G."/>
            <person name="Zifcakova L."/>
            <person name="Stursova M."/>
            <person name="Spatafora J.W."/>
            <person name="Tedersoo L."/>
            <person name="Vaario L.M."/>
            <person name="Yamada A."/>
            <person name="Yan M."/>
            <person name="Wang P."/>
            <person name="Xu J."/>
            <person name="Bruns T."/>
            <person name="Baldrian P."/>
            <person name="Vilgalys R."/>
            <person name="Dunand C."/>
            <person name="Henrissat B."/>
            <person name="Grigoriev I.V."/>
            <person name="Hibbett D."/>
            <person name="Nagy L.G."/>
            <person name="Martin F.M."/>
        </authorList>
    </citation>
    <scope>NUCLEOTIDE SEQUENCE</scope>
    <source>
        <strain evidence="2">UH-Tt-Lm1</strain>
    </source>
</reference>
<proteinExistence type="predicted"/>
<dbReference type="SUPFAM" id="SSF52949">
    <property type="entry name" value="Macro domain-like"/>
    <property type="match status" value="1"/>
</dbReference>
<dbReference type="Pfam" id="PF10021">
    <property type="entry name" value="PARG_cat_microb"/>
    <property type="match status" value="1"/>
</dbReference>
<dbReference type="PANTHER" id="PTHR35596:SF1">
    <property type="entry name" value="MICROBIAL-TYPE PARG CATALYTIC DOMAIN-CONTAINING PROTEIN"/>
    <property type="match status" value="1"/>
</dbReference>
<accession>A0A9P6HIU8</accession>
<dbReference type="Proteomes" id="UP000736335">
    <property type="component" value="Unassembled WGS sequence"/>
</dbReference>
<dbReference type="OrthoDB" id="9985428at2759"/>
<dbReference type="AlphaFoldDB" id="A0A9P6HIU8"/>
<dbReference type="InterPro" id="IPR043472">
    <property type="entry name" value="Macro_dom-like"/>
</dbReference>
<name>A0A9P6HIU8_9AGAM</name>
<reference evidence="2" key="2">
    <citation type="submission" date="2020-11" db="EMBL/GenBank/DDBJ databases">
        <authorList>
            <consortium name="DOE Joint Genome Institute"/>
            <person name="Kuo A."/>
            <person name="Miyauchi S."/>
            <person name="Kiss E."/>
            <person name="Drula E."/>
            <person name="Kohler A."/>
            <person name="Sanchez-Garcia M."/>
            <person name="Andreopoulos B."/>
            <person name="Barry K.W."/>
            <person name="Bonito G."/>
            <person name="Buee M."/>
            <person name="Carver A."/>
            <person name="Chen C."/>
            <person name="Cichocki N."/>
            <person name="Clum A."/>
            <person name="Culley D."/>
            <person name="Crous P.W."/>
            <person name="Fauchery L."/>
            <person name="Girlanda M."/>
            <person name="Hayes R."/>
            <person name="Keri Z."/>
            <person name="Labutti K."/>
            <person name="Lipzen A."/>
            <person name="Lombard V."/>
            <person name="Magnuson J."/>
            <person name="Maillard F."/>
            <person name="Morin E."/>
            <person name="Murat C."/>
            <person name="Nolan M."/>
            <person name="Ohm R."/>
            <person name="Pangilinan J."/>
            <person name="Pereira M."/>
            <person name="Perotto S."/>
            <person name="Peter M."/>
            <person name="Riley R."/>
            <person name="Sitrit Y."/>
            <person name="Stielow B."/>
            <person name="Szollosi G."/>
            <person name="Zifcakova L."/>
            <person name="Stursova M."/>
            <person name="Spatafora J.W."/>
            <person name="Tedersoo L."/>
            <person name="Vaario L.-M."/>
            <person name="Yamada A."/>
            <person name="Yan M."/>
            <person name="Wang P."/>
            <person name="Xu J."/>
            <person name="Bruns T."/>
            <person name="Baldrian P."/>
            <person name="Vilgalys R."/>
            <person name="Henrissat B."/>
            <person name="Grigoriev I.V."/>
            <person name="Hibbett D."/>
            <person name="Nagy L.G."/>
            <person name="Martin F.M."/>
        </authorList>
    </citation>
    <scope>NUCLEOTIDE SEQUENCE</scope>
    <source>
        <strain evidence="2">UH-Tt-Lm1</strain>
    </source>
</reference>
<feature type="domain" description="Microbial-type PARG catalytic" evidence="1">
    <location>
        <begin position="53"/>
        <end position="142"/>
    </location>
</feature>
<comment type="caution">
    <text evidence="2">The sequence shown here is derived from an EMBL/GenBank/DDBJ whole genome shotgun (WGS) entry which is preliminary data.</text>
</comment>
<evidence type="ECO:0000313" key="2">
    <source>
        <dbReference type="EMBL" id="KAF9786288.1"/>
    </source>
</evidence>
<dbReference type="EMBL" id="WIUZ02000006">
    <property type="protein sequence ID" value="KAF9786288.1"/>
    <property type="molecule type" value="Genomic_DNA"/>
</dbReference>
<protein>
    <recommendedName>
        <fullName evidence="1">Microbial-type PARG catalytic domain-containing protein</fullName>
    </recommendedName>
</protein>
<sequence>MDPLEITAEDTISRTPEIIAATPGASADSTFHNKQLPPLNKGECPNFPPLTVRIEPLDAFTTARKYIQRDPTIRGKVAVLNLASDQHRAGGWRDSLCKTQEEALCYSSTLYITLKEEYYPWANLGPGSDAGIYSPAVVIFKDDLDHSCVDLPVDQRETVAVLTIAAPRGPEVLNNRLLNSSDLHDFREKIRLAYRMAGHNGNQALVLGAMGCGAYCCPPRQVAEEMKSILFDEEFVGWFKDVVFAVYPAGRTGQINYDIFKEVFGALES</sequence>